<dbReference type="SUPFAM" id="SSF144232">
    <property type="entry name" value="HIT/MYND zinc finger-like"/>
    <property type="match status" value="1"/>
</dbReference>
<feature type="domain" description="MYND-type" evidence="5">
    <location>
        <begin position="19"/>
        <end position="56"/>
    </location>
</feature>
<protein>
    <recommendedName>
        <fullName evidence="5">MYND-type domain-containing protein</fullName>
    </recommendedName>
</protein>
<dbReference type="PANTHER" id="PTHR46533">
    <property type="entry name" value="ZINC FINGER MYND DOMAIN-CONTAINING PROTEIN 12"/>
    <property type="match status" value="1"/>
</dbReference>
<dbReference type="InterPro" id="IPR011990">
    <property type="entry name" value="TPR-like_helical_dom_sf"/>
</dbReference>
<dbReference type="PROSITE" id="PS01360">
    <property type="entry name" value="ZF_MYND_1"/>
    <property type="match status" value="1"/>
</dbReference>
<sequence>MQTEALVPLALPRGQKLRCELCLAPATVRCGGCAVTYYCDVEHQNADWASAHEKICPLLIPLRTAPPFYNSEKERKHGREQKISREKFLAELTQTIAQNFLLEGKHESAIPAALHSLKFSISVHGSDSVELVPAFLILAEASLGLGHLPQGEEYLSQAHWIILKNPQSSSATQSKLHRNLGLLYAAKGNFEESLRHLANDIYYASCAFGTNSVAVSGGYFHMANVFFRQNRMDVADSLYSEVVDIWHQHFCHLIDLRYQTLMTPAEINMLSEETESPEETLDEKEKAEATQMLSAILDLREQSARPQRAKIAKAVQAQAMLHYLTRDLQKAHECVTKVRQLMKQLPKHEPDRPFRRLIKLMQGRPVYGK</sequence>
<gene>
    <name evidence="6" type="ORF">JRQ81_009931</name>
</gene>
<dbReference type="OrthoDB" id="3174329at2759"/>
<dbReference type="PANTHER" id="PTHR46533:SF1">
    <property type="entry name" value="ZINC FINGER MYND DOMAIN-CONTAINING PROTEIN 12"/>
    <property type="match status" value="1"/>
</dbReference>
<dbReference type="Proteomes" id="UP001142489">
    <property type="component" value="Unassembled WGS sequence"/>
</dbReference>
<evidence type="ECO:0000313" key="6">
    <source>
        <dbReference type="EMBL" id="KAJ7306567.1"/>
    </source>
</evidence>
<evidence type="ECO:0000256" key="3">
    <source>
        <dbReference type="ARBA" id="ARBA00022833"/>
    </source>
</evidence>
<keyword evidence="2 4" id="KW-0863">Zinc-finger</keyword>
<accession>A0A9Q0X915</accession>
<keyword evidence="7" id="KW-1185">Reference proteome</keyword>
<dbReference type="Pfam" id="PF01753">
    <property type="entry name" value="zf-MYND"/>
    <property type="match status" value="1"/>
</dbReference>
<name>A0A9Q0X915_9SAUR</name>
<dbReference type="Gene3D" id="6.10.140.2220">
    <property type="match status" value="1"/>
</dbReference>
<dbReference type="GO" id="GO:0008270">
    <property type="term" value="F:zinc ion binding"/>
    <property type="evidence" value="ECO:0007669"/>
    <property type="project" value="UniProtKB-KW"/>
</dbReference>
<organism evidence="6 7">
    <name type="scientific">Phrynocephalus forsythii</name>
    <dbReference type="NCBI Taxonomy" id="171643"/>
    <lineage>
        <taxon>Eukaryota</taxon>
        <taxon>Metazoa</taxon>
        <taxon>Chordata</taxon>
        <taxon>Craniata</taxon>
        <taxon>Vertebrata</taxon>
        <taxon>Euteleostomi</taxon>
        <taxon>Lepidosauria</taxon>
        <taxon>Squamata</taxon>
        <taxon>Bifurcata</taxon>
        <taxon>Unidentata</taxon>
        <taxon>Episquamata</taxon>
        <taxon>Toxicofera</taxon>
        <taxon>Iguania</taxon>
        <taxon>Acrodonta</taxon>
        <taxon>Agamidae</taxon>
        <taxon>Agaminae</taxon>
        <taxon>Phrynocephalus</taxon>
    </lineage>
</organism>
<evidence type="ECO:0000256" key="1">
    <source>
        <dbReference type="ARBA" id="ARBA00022723"/>
    </source>
</evidence>
<reference evidence="6" key="1">
    <citation type="journal article" date="2023" name="DNA Res.">
        <title>Chromosome-level genome assembly of Phrynocephalus forsythii using third-generation DNA sequencing and Hi-C analysis.</title>
        <authorList>
            <person name="Qi Y."/>
            <person name="Zhao W."/>
            <person name="Zhao Y."/>
            <person name="Niu C."/>
            <person name="Cao S."/>
            <person name="Zhang Y."/>
        </authorList>
    </citation>
    <scope>NUCLEOTIDE SEQUENCE</scope>
    <source>
        <tissue evidence="6">Muscle</tissue>
    </source>
</reference>
<keyword evidence="3" id="KW-0862">Zinc</keyword>
<evidence type="ECO:0000256" key="4">
    <source>
        <dbReference type="PROSITE-ProRule" id="PRU00134"/>
    </source>
</evidence>
<dbReference type="EMBL" id="JAPFRF010000020">
    <property type="protein sequence ID" value="KAJ7306567.1"/>
    <property type="molecule type" value="Genomic_DNA"/>
</dbReference>
<dbReference type="SUPFAM" id="SSF48452">
    <property type="entry name" value="TPR-like"/>
    <property type="match status" value="1"/>
</dbReference>
<dbReference type="InterPro" id="IPR053248">
    <property type="entry name" value="Zinc_finger_MYND_domain"/>
</dbReference>
<dbReference type="AlphaFoldDB" id="A0A9Q0X915"/>
<dbReference type="InterPro" id="IPR002893">
    <property type="entry name" value="Znf_MYND"/>
</dbReference>
<dbReference type="Gene3D" id="1.25.40.10">
    <property type="entry name" value="Tetratricopeptide repeat domain"/>
    <property type="match status" value="1"/>
</dbReference>
<evidence type="ECO:0000313" key="7">
    <source>
        <dbReference type="Proteomes" id="UP001142489"/>
    </source>
</evidence>
<keyword evidence="1" id="KW-0479">Metal-binding</keyword>
<comment type="caution">
    <text evidence="6">The sequence shown here is derived from an EMBL/GenBank/DDBJ whole genome shotgun (WGS) entry which is preliminary data.</text>
</comment>
<evidence type="ECO:0000259" key="5">
    <source>
        <dbReference type="PROSITE" id="PS50865"/>
    </source>
</evidence>
<dbReference type="PROSITE" id="PS50865">
    <property type="entry name" value="ZF_MYND_2"/>
    <property type="match status" value="1"/>
</dbReference>
<proteinExistence type="predicted"/>
<evidence type="ECO:0000256" key="2">
    <source>
        <dbReference type="ARBA" id="ARBA00022771"/>
    </source>
</evidence>